<gene>
    <name evidence="1" type="ORF">E6C55_03240</name>
</gene>
<dbReference type="Proteomes" id="UP000310636">
    <property type="component" value="Unassembled WGS sequence"/>
</dbReference>
<proteinExistence type="predicted"/>
<name>A0A4S4C709_9BACL</name>
<reference evidence="1 2" key="1">
    <citation type="submission" date="2019-04" db="EMBL/GenBank/DDBJ databases">
        <title>Cohnella sp. nov. isolated from preserved vegetables.</title>
        <authorList>
            <person name="Lin S.-Y."/>
            <person name="Hung M.-H."/>
            <person name="Young C.-C."/>
        </authorList>
    </citation>
    <scope>NUCLEOTIDE SEQUENCE [LARGE SCALE GENOMIC DNA]</scope>
    <source>
        <strain evidence="1 2">CC-MHH1044</strain>
    </source>
</reference>
<evidence type="ECO:0000313" key="1">
    <source>
        <dbReference type="EMBL" id="THF83719.1"/>
    </source>
</evidence>
<comment type="caution">
    <text evidence="1">The sequence shown here is derived from an EMBL/GenBank/DDBJ whole genome shotgun (WGS) entry which is preliminary data.</text>
</comment>
<keyword evidence="2" id="KW-1185">Reference proteome</keyword>
<protein>
    <submittedName>
        <fullName evidence="1">Uncharacterized protein</fullName>
    </submittedName>
</protein>
<organism evidence="1 2">
    <name type="scientific">Cohnella fermenti</name>
    <dbReference type="NCBI Taxonomy" id="2565925"/>
    <lineage>
        <taxon>Bacteria</taxon>
        <taxon>Bacillati</taxon>
        <taxon>Bacillota</taxon>
        <taxon>Bacilli</taxon>
        <taxon>Bacillales</taxon>
        <taxon>Paenibacillaceae</taxon>
        <taxon>Cohnella</taxon>
    </lineage>
</organism>
<dbReference type="AlphaFoldDB" id="A0A4S4C709"/>
<sequence>MNFPVIEARADAIRKQLGGTIIAFPVEEENPFSKYAVTVFTGTGYRIYPESLTVQEASKCIYQTLKGFEESGMDDDYERNVRFAFYEAQMNAPDVTMRRMKKLYADRSLPLNGADAAPNPDNPESMLLSGRGVLKYAVLQLLENNPKGIQFMDAYYRLLSSKRYGKTASAIRQEVRRMGKQEALRWAGWTFKQFVTDQEIMDIMNGLREGTRE</sequence>
<evidence type="ECO:0000313" key="2">
    <source>
        <dbReference type="Proteomes" id="UP000310636"/>
    </source>
</evidence>
<dbReference type="OrthoDB" id="2589967at2"/>
<dbReference type="RefSeq" id="WP_136368348.1">
    <property type="nucleotide sequence ID" value="NZ_SSOB01000003.1"/>
</dbReference>
<dbReference type="EMBL" id="SSOB01000003">
    <property type="protein sequence ID" value="THF83719.1"/>
    <property type="molecule type" value="Genomic_DNA"/>
</dbReference>
<accession>A0A4S4C709</accession>